<dbReference type="InterPro" id="IPR003660">
    <property type="entry name" value="HAMP_dom"/>
</dbReference>
<dbReference type="InterPro" id="IPR036890">
    <property type="entry name" value="HATPase_C_sf"/>
</dbReference>
<protein>
    <recommendedName>
        <fullName evidence="3">histidine kinase</fullName>
        <ecNumber evidence="3">2.7.13.3</ecNumber>
    </recommendedName>
</protein>
<evidence type="ECO:0000256" key="7">
    <source>
        <dbReference type="SAM" id="Phobius"/>
    </source>
</evidence>
<keyword evidence="5" id="KW-0808">Transferase</keyword>
<feature type="domain" description="HAMP" evidence="9">
    <location>
        <begin position="189"/>
        <end position="242"/>
    </location>
</feature>
<feature type="domain" description="Histidine kinase" evidence="8">
    <location>
        <begin position="305"/>
        <end position="536"/>
    </location>
</feature>
<evidence type="ECO:0000313" key="10">
    <source>
        <dbReference type="EMBL" id="MBB6543705.1"/>
    </source>
</evidence>
<evidence type="ECO:0000256" key="2">
    <source>
        <dbReference type="ARBA" id="ARBA00004370"/>
    </source>
</evidence>
<name>A0A7X0TU44_9GAMM</name>
<feature type="transmembrane region" description="Helical" evidence="7">
    <location>
        <begin position="6"/>
        <end position="24"/>
    </location>
</feature>
<dbReference type="PROSITE" id="PS50885">
    <property type="entry name" value="HAMP"/>
    <property type="match status" value="1"/>
</dbReference>
<dbReference type="InterPro" id="IPR003594">
    <property type="entry name" value="HATPase_dom"/>
</dbReference>
<dbReference type="EMBL" id="JACHHU010000018">
    <property type="protein sequence ID" value="MBB6543705.1"/>
    <property type="molecule type" value="Genomic_DNA"/>
</dbReference>
<dbReference type="AlphaFoldDB" id="A0A7X0TU44"/>
<evidence type="ECO:0000259" key="8">
    <source>
        <dbReference type="PROSITE" id="PS50109"/>
    </source>
</evidence>
<sequence length="541" mass="61123">MVLIIGVGFSFSAISIFYLCQIFINDSEKQSTANMHHWAEYIANVSSNYIDNPSDNSPSKKAELYNALTYLGATNLIKFIDIYRYDESTQNDNFYLSYHYQKQLDLKKVLPIMELPSIEKEILSTPHINDTNIEYYMPIQKADKIIGYLYIQMNRYPSLEYTNQLLLILAIIFTALLIALRIVTSRLGAMVVTPLEELTLSIQNIAKTKDFSLRIPSMSYQEVDTLAKSINTLLSRTEKHHKKIQLAEQKSLERNQELETKIINRTVALKESNQELLSTLEKLHQFQDQLVESGKMASLGDMVAGVAHEVNTPIGLGVTASTLLSDRLLEMKDHFDNKTLKSSQLKRFFNEGQENVGIIYRNLQRAAELISSFKKVAVDQNSEDIRHFNMNELINEVLHTLAPQIKNTPYNIEINCPEELLIWNKPGPINQILINLILNSILHAFDNKDTGTISITVTFLENDLNICFSDNGCGIDETIKNKVFEPFITTKRGAGGSGLGLHLVYNLVTQALGGNIIIESAQDEGTTLNITFPLNLNSNYA</sequence>
<keyword evidence="4" id="KW-0597">Phosphoprotein</keyword>
<dbReference type="Proteomes" id="UP000537141">
    <property type="component" value="Unassembled WGS sequence"/>
</dbReference>
<dbReference type="GO" id="GO:0000155">
    <property type="term" value="F:phosphorelay sensor kinase activity"/>
    <property type="evidence" value="ECO:0007669"/>
    <property type="project" value="InterPro"/>
</dbReference>
<dbReference type="PRINTS" id="PR00344">
    <property type="entry name" value="BCTRLSENSOR"/>
</dbReference>
<feature type="transmembrane region" description="Helical" evidence="7">
    <location>
        <begin position="165"/>
        <end position="183"/>
    </location>
</feature>
<dbReference type="Gene3D" id="3.30.565.10">
    <property type="entry name" value="Histidine kinase-like ATPase, C-terminal domain"/>
    <property type="match status" value="1"/>
</dbReference>
<dbReference type="Pfam" id="PF02518">
    <property type="entry name" value="HATPase_c"/>
    <property type="match status" value="1"/>
</dbReference>
<dbReference type="CDD" id="cd06225">
    <property type="entry name" value="HAMP"/>
    <property type="match status" value="1"/>
</dbReference>
<keyword evidence="7" id="KW-1133">Transmembrane helix</keyword>
<dbReference type="InterPro" id="IPR036097">
    <property type="entry name" value="HisK_dim/P_sf"/>
</dbReference>
<dbReference type="GO" id="GO:0016020">
    <property type="term" value="C:membrane"/>
    <property type="evidence" value="ECO:0007669"/>
    <property type="project" value="UniProtKB-SubCell"/>
</dbReference>
<dbReference type="Gene3D" id="1.10.287.130">
    <property type="match status" value="1"/>
</dbReference>
<dbReference type="EC" id="2.7.13.3" evidence="3"/>
<dbReference type="SMART" id="SM00387">
    <property type="entry name" value="HATPase_c"/>
    <property type="match status" value="1"/>
</dbReference>
<evidence type="ECO:0000313" key="11">
    <source>
        <dbReference type="Proteomes" id="UP000537141"/>
    </source>
</evidence>
<evidence type="ECO:0000256" key="3">
    <source>
        <dbReference type="ARBA" id="ARBA00012438"/>
    </source>
</evidence>
<dbReference type="SUPFAM" id="SSF55874">
    <property type="entry name" value="ATPase domain of HSP90 chaperone/DNA topoisomerase II/histidine kinase"/>
    <property type="match status" value="1"/>
</dbReference>
<dbReference type="InterPro" id="IPR003661">
    <property type="entry name" value="HisK_dim/P_dom"/>
</dbReference>
<dbReference type="InterPro" id="IPR005467">
    <property type="entry name" value="His_kinase_dom"/>
</dbReference>
<dbReference type="Gene3D" id="6.10.340.10">
    <property type="match status" value="1"/>
</dbReference>
<comment type="subcellular location">
    <subcellularLocation>
        <location evidence="2">Membrane</location>
    </subcellularLocation>
</comment>
<organism evidence="10 11">
    <name type="scientific">Thalassotalea piscium</name>
    <dbReference type="NCBI Taxonomy" id="1230533"/>
    <lineage>
        <taxon>Bacteria</taxon>
        <taxon>Pseudomonadati</taxon>
        <taxon>Pseudomonadota</taxon>
        <taxon>Gammaproteobacteria</taxon>
        <taxon>Alteromonadales</taxon>
        <taxon>Colwelliaceae</taxon>
        <taxon>Thalassotalea</taxon>
    </lineage>
</organism>
<accession>A0A7X0TU44</accession>
<evidence type="ECO:0000256" key="1">
    <source>
        <dbReference type="ARBA" id="ARBA00000085"/>
    </source>
</evidence>
<keyword evidence="6 10" id="KW-0418">Kinase</keyword>
<keyword evidence="7" id="KW-0812">Transmembrane</keyword>
<dbReference type="InterPro" id="IPR004358">
    <property type="entry name" value="Sig_transdc_His_kin-like_C"/>
</dbReference>
<evidence type="ECO:0000256" key="4">
    <source>
        <dbReference type="ARBA" id="ARBA00022553"/>
    </source>
</evidence>
<dbReference type="RefSeq" id="WP_246454962.1">
    <property type="nucleotide sequence ID" value="NZ_AP027362.1"/>
</dbReference>
<evidence type="ECO:0000256" key="6">
    <source>
        <dbReference type="ARBA" id="ARBA00022777"/>
    </source>
</evidence>
<comment type="caution">
    <text evidence="10">The sequence shown here is derived from an EMBL/GenBank/DDBJ whole genome shotgun (WGS) entry which is preliminary data.</text>
</comment>
<evidence type="ECO:0000259" key="9">
    <source>
        <dbReference type="PROSITE" id="PS50885"/>
    </source>
</evidence>
<dbReference type="PANTHER" id="PTHR43065">
    <property type="entry name" value="SENSOR HISTIDINE KINASE"/>
    <property type="match status" value="1"/>
</dbReference>
<reference evidence="10 11" key="1">
    <citation type="submission" date="2020-08" db="EMBL/GenBank/DDBJ databases">
        <title>Genomic Encyclopedia of Type Strains, Phase IV (KMG-IV): sequencing the most valuable type-strain genomes for metagenomic binning, comparative biology and taxonomic classification.</title>
        <authorList>
            <person name="Goeker M."/>
        </authorList>
    </citation>
    <scope>NUCLEOTIDE SEQUENCE [LARGE SCALE GENOMIC DNA]</scope>
    <source>
        <strain evidence="10 11">DSM 26287</strain>
    </source>
</reference>
<proteinExistence type="predicted"/>
<keyword evidence="11" id="KW-1185">Reference proteome</keyword>
<dbReference type="PANTHER" id="PTHR43065:SF47">
    <property type="match status" value="1"/>
</dbReference>
<dbReference type="PROSITE" id="PS50109">
    <property type="entry name" value="HIS_KIN"/>
    <property type="match status" value="1"/>
</dbReference>
<dbReference type="SUPFAM" id="SSF47384">
    <property type="entry name" value="Homodimeric domain of signal transducing histidine kinase"/>
    <property type="match status" value="1"/>
</dbReference>
<dbReference type="CDD" id="cd00082">
    <property type="entry name" value="HisKA"/>
    <property type="match status" value="1"/>
</dbReference>
<comment type="catalytic activity">
    <reaction evidence="1">
        <text>ATP + protein L-histidine = ADP + protein N-phospho-L-histidine.</text>
        <dbReference type="EC" id="2.7.13.3"/>
    </reaction>
</comment>
<keyword evidence="7" id="KW-0472">Membrane</keyword>
<evidence type="ECO:0000256" key="5">
    <source>
        <dbReference type="ARBA" id="ARBA00022679"/>
    </source>
</evidence>
<gene>
    <name evidence="10" type="ORF">HNQ55_002226</name>
</gene>